<dbReference type="Pfam" id="PF00085">
    <property type="entry name" value="Thioredoxin"/>
    <property type="match status" value="2"/>
</dbReference>
<dbReference type="GO" id="GO:0005524">
    <property type="term" value="F:ATP binding"/>
    <property type="evidence" value="ECO:0007669"/>
    <property type="project" value="InterPro"/>
</dbReference>
<evidence type="ECO:0000256" key="11">
    <source>
        <dbReference type="PIRSR" id="PIRSR605792-51"/>
    </source>
</evidence>
<keyword evidence="5" id="KW-0732">Signal</keyword>
<evidence type="ECO:0000259" key="15">
    <source>
        <dbReference type="PROSITE" id="PS50011"/>
    </source>
</evidence>
<sequence>MLRQCSRVWPWSRARGGLFGRSRGFALVNQSRIHRLRPLAIGAVGAATATAYTAYTLWRREDEIELPAVPEPTPTFKHPYETWPWYQKAWFAFKRSVFLAWVFAPFMCASTLLMLFGKESENWREIWLQQMLACTQRAGAAFQKFGQWLSMRPDMFPPDVIVVLSKLRADAPAHPGVVSRRKLKEHLGKDVEELFDEFQEEPIASGSVGQVHRARLRAEHALDGPGGNLRDVAVKIQHPGVIDSAFMDLNIVWKVVEFSENFLHMTVPFDRSDFDAVIQAQMDFTREAFNLQRFAKNFKGERRIRFPKVSSRFVTPEVLVETWESGEIISNIMEDFDNAKAKCQEAVTALEEKKRTVQGKLSKILYDMSMKMMVRDNFVHGDLHGGNILYSMSDDHVTVLDCGIATSLDKRTFAPFGVFLHALCSGQTDTVVEYLQRFNEANLVVNTKQLKSDIQATMDKYMGPFRMNPQGPLNAADMFGEVMFTLQRHGMLLKGDVASTLFTISISEGLVRQLDPSFDVAEQALPYITKYMGMKTYFSRPESLPELRRKICREAHEMLLVSAAVRWSLLVFLSLLLSSLLDLGYSSDEADPDEDDEDEDFPESVYTLKDGTFDDFLKGHERALVEFYAPWCGHCQKLEPEYNQAADALRMEGAKTVLAKVDATVEKALAERFEVKSFPTLKYFASGGDPIEYDGPRQADGIAEWLRKREKPVVEEIANSEVDAFIEKGLGSGAYVVVAHVKKKSARAKAFFKAAQTFVDYKADKIRFAAVWLEKSADPKKDALMAMSCPDVSDLDPKKFDFSGSWTDGAIQKWVVSGTYPTIGQGFKVEKYGAEAVRDVGAKGAVVGIYENDEAAKTVTELFTKVAPKEKDWRFTAVLRSSLETPDVLGVRGEVSAQITVLHGEKKYVLKEGLSEEALKKLLADILAKKAKPHYKSAAAPQATEDGVTILTGDTFEQIAMDSKKDVFVEFYAPWCGHCQKLAPVWSELAKKVEKQGFAKKGVVVAKMDVTENECEEQITGYPSLILHPAVKKEKKMRQKLIYGGQREFDPLMDFVVENSVNLEDVEMADSVGKQASLVDRERKKKKKEL</sequence>
<evidence type="ECO:0000256" key="1">
    <source>
        <dbReference type="ARBA" id="ARBA00001182"/>
    </source>
</evidence>
<name>A0A9P1GE05_9DINO</name>
<feature type="domain" description="Thioredoxin" evidence="16">
    <location>
        <begin position="581"/>
        <end position="711"/>
    </location>
</feature>
<dbReference type="CDD" id="cd02961">
    <property type="entry name" value="PDI_a_family"/>
    <property type="match status" value="1"/>
</dbReference>
<evidence type="ECO:0000256" key="9">
    <source>
        <dbReference type="ARBA" id="ARBA00023235"/>
    </source>
</evidence>
<evidence type="ECO:0000256" key="5">
    <source>
        <dbReference type="ARBA" id="ARBA00022729"/>
    </source>
</evidence>
<evidence type="ECO:0000313" key="19">
    <source>
        <dbReference type="Proteomes" id="UP001152797"/>
    </source>
</evidence>
<dbReference type="InterPro" id="IPR005792">
    <property type="entry name" value="Prot_disulphide_isomerase"/>
</dbReference>
<dbReference type="InterPro" id="IPR017937">
    <property type="entry name" value="Thioredoxin_CS"/>
</dbReference>
<dbReference type="PANTHER" id="PTHR45890:SF1">
    <property type="entry name" value="AARF DOMAIN CONTAINING KINASE 2"/>
    <property type="match status" value="1"/>
</dbReference>
<keyword evidence="14" id="KW-0472">Membrane</keyword>
<evidence type="ECO:0000256" key="4">
    <source>
        <dbReference type="ARBA" id="ARBA00012723"/>
    </source>
</evidence>
<evidence type="ECO:0000313" key="17">
    <source>
        <dbReference type="EMBL" id="CAI4007272.1"/>
    </source>
</evidence>
<dbReference type="SUPFAM" id="SSF56112">
    <property type="entry name" value="Protein kinase-like (PK-like)"/>
    <property type="match status" value="1"/>
</dbReference>
<reference evidence="17" key="1">
    <citation type="submission" date="2022-10" db="EMBL/GenBank/DDBJ databases">
        <authorList>
            <person name="Chen Y."/>
            <person name="Dougan E. K."/>
            <person name="Chan C."/>
            <person name="Rhodes N."/>
            <person name="Thang M."/>
        </authorList>
    </citation>
    <scope>NUCLEOTIDE SEQUENCE</scope>
</reference>
<dbReference type="GO" id="GO:0003756">
    <property type="term" value="F:protein disulfide isomerase activity"/>
    <property type="evidence" value="ECO:0007669"/>
    <property type="project" value="UniProtKB-EC"/>
</dbReference>
<feature type="transmembrane region" description="Helical" evidence="14">
    <location>
        <begin position="98"/>
        <end position="116"/>
    </location>
</feature>
<proteinExistence type="inferred from homology"/>
<keyword evidence="6" id="KW-0677">Repeat</keyword>
<dbReference type="InterPro" id="IPR052402">
    <property type="entry name" value="ADCK_kinase"/>
</dbReference>
<accession>A0A9P1GE05</accession>
<feature type="domain" description="Thioredoxin" evidence="16">
    <location>
        <begin position="934"/>
        <end position="1061"/>
    </location>
</feature>
<dbReference type="InterPro" id="IPR011009">
    <property type="entry name" value="Kinase-like_dom_sf"/>
</dbReference>
<evidence type="ECO:0000256" key="13">
    <source>
        <dbReference type="RuleBase" id="RU361130"/>
    </source>
</evidence>
<feature type="domain" description="Protein kinase" evidence="15">
    <location>
        <begin position="197"/>
        <end position="559"/>
    </location>
</feature>
<feature type="disulfide bond" description="Redox-active" evidence="11">
    <location>
        <begin position="632"/>
        <end position="635"/>
    </location>
</feature>
<dbReference type="PROSITE" id="PS00194">
    <property type="entry name" value="THIOREDOXIN_1"/>
    <property type="match status" value="2"/>
</dbReference>
<comment type="catalytic activity">
    <reaction evidence="1 13">
        <text>Catalyzes the rearrangement of -S-S- bonds in proteins.</text>
        <dbReference type="EC" id="5.3.4.1"/>
    </reaction>
</comment>
<evidence type="ECO:0000256" key="3">
    <source>
        <dbReference type="ARBA" id="ARBA00006347"/>
    </source>
</evidence>
<evidence type="ECO:0000256" key="12">
    <source>
        <dbReference type="RuleBase" id="RU004208"/>
    </source>
</evidence>
<evidence type="ECO:0000313" key="18">
    <source>
        <dbReference type="EMBL" id="CAL1160647.1"/>
    </source>
</evidence>
<dbReference type="InterPro" id="IPR000719">
    <property type="entry name" value="Prot_kinase_dom"/>
</dbReference>
<dbReference type="SUPFAM" id="SSF52833">
    <property type="entry name" value="Thioredoxin-like"/>
    <property type="match status" value="2"/>
</dbReference>
<dbReference type="InterPro" id="IPR004147">
    <property type="entry name" value="ABC1_dom"/>
</dbReference>
<comment type="subcellular location">
    <subcellularLocation>
        <location evidence="2">Endoplasmic reticulum lumen</location>
    </subcellularLocation>
</comment>
<dbReference type="EMBL" id="CAMXCT010004001">
    <property type="protein sequence ID" value="CAI4007272.1"/>
    <property type="molecule type" value="Genomic_DNA"/>
</dbReference>
<dbReference type="FunFam" id="3.40.30.10:FF:000107">
    <property type="entry name" value="Protein disulfide-isomerase 5-2"/>
    <property type="match status" value="1"/>
</dbReference>
<evidence type="ECO:0000259" key="16">
    <source>
        <dbReference type="PROSITE" id="PS51352"/>
    </source>
</evidence>
<evidence type="ECO:0000256" key="14">
    <source>
        <dbReference type="SAM" id="Phobius"/>
    </source>
</evidence>
<gene>
    <name evidence="17" type="ORF">C1SCF055_LOCUS32837</name>
</gene>
<protein>
    <recommendedName>
        <fullName evidence="4 13">Protein disulfide-isomerase</fullName>
        <ecNumber evidence="4 13">5.3.4.1</ecNumber>
    </recommendedName>
</protein>
<keyword evidence="7" id="KW-0256">Endoplasmic reticulum</keyword>
<dbReference type="PRINTS" id="PR00421">
    <property type="entry name" value="THIOREDOXIN"/>
</dbReference>
<evidence type="ECO:0000256" key="6">
    <source>
        <dbReference type="ARBA" id="ARBA00022737"/>
    </source>
</evidence>
<keyword evidence="10 11" id="KW-0676">Redox-active center</keyword>
<dbReference type="PANTHER" id="PTHR45890">
    <property type="entry name" value="AARF DOMAIN CONTAINING KINASE 2 (PREDICTED)"/>
    <property type="match status" value="1"/>
</dbReference>
<feature type="disulfide bond" description="Redox-active" evidence="11">
    <location>
        <begin position="976"/>
        <end position="979"/>
    </location>
</feature>
<dbReference type="PROSITE" id="PS51352">
    <property type="entry name" value="THIOREDOXIN_2"/>
    <property type="match status" value="2"/>
</dbReference>
<dbReference type="Proteomes" id="UP001152797">
    <property type="component" value="Unassembled WGS sequence"/>
</dbReference>
<reference evidence="18" key="2">
    <citation type="submission" date="2024-04" db="EMBL/GenBank/DDBJ databases">
        <authorList>
            <person name="Chen Y."/>
            <person name="Shah S."/>
            <person name="Dougan E. K."/>
            <person name="Thang M."/>
            <person name="Chan C."/>
        </authorList>
    </citation>
    <scope>NUCLEOTIDE SEQUENCE [LARGE SCALE GENOMIC DNA]</scope>
</reference>
<dbReference type="PROSITE" id="PS50011">
    <property type="entry name" value="PROTEIN_KINASE_DOM"/>
    <property type="match status" value="1"/>
</dbReference>
<comment type="similarity">
    <text evidence="3 12">Belongs to the protein disulfide isomerase family.</text>
</comment>
<keyword evidence="14" id="KW-1133">Transmembrane helix</keyword>
<dbReference type="NCBIfam" id="TIGR01130">
    <property type="entry name" value="ER_PDI_fam"/>
    <property type="match status" value="1"/>
</dbReference>
<dbReference type="NCBIfam" id="TIGR01126">
    <property type="entry name" value="pdi_dom"/>
    <property type="match status" value="1"/>
</dbReference>
<dbReference type="OrthoDB" id="72053at2759"/>
<dbReference type="EMBL" id="CAMXCT020004001">
    <property type="protein sequence ID" value="CAL1160647.1"/>
    <property type="molecule type" value="Genomic_DNA"/>
</dbReference>
<dbReference type="EMBL" id="CAMXCT030004001">
    <property type="protein sequence ID" value="CAL4794584.1"/>
    <property type="molecule type" value="Genomic_DNA"/>
</dbReference>
<dbReference type="Pfam" id="PF03109">
    <property type="entry name" value="ABC1"/>
    <property type="match status" value="1"/>
</dbReference>
<dbReference type="GO" id="GO:0004672">
    <property type="term" value="F:protein kinase activity"/>
    <property type="evidence" value="ECO:0007669"/>
    <property type="project" value="InterPro"/>
</dbReference>
<dbReference type="CDD" id="cd02995">
    <property type="entry name" value="PDI_a_PDI_a'_C"/>
    <property type="match status" value="1"/>
</dbReference>
<dbReference type="GO" id="GO:0005788">
    <property type="term" value="C:endoplasmic reticulum lumen"/>
    <property type="evidence" value="ECO:0007669"/>
    <property type="project" value="UniProtKB-SubCell"/>
</dbReference>
<organism evidence="17">
    <name type="scientific">Cladocopium goreaui</name>
    <dbReference type="NCBI Taxonomy" id="2562237"/>
    <lineage>
        <taxon>Eukaryota</taxon>
        <taxon>Sar</taxon>
        <taxon>Alveolata</taxon>
        <taxon>Dinophyceae</taxon>
        <taxon>Suessiales</taxon>
        <taxon>Symbiodiniaceae</taxon>
        <taxon>Cladocopium</taxon>
    </lineage>
</organism>
<keyword evidence="19" id="KW-1185">Reference proteome</keyword>
<comment type="caution">
    <text evidence="17">The sequence shown here is derived from an EMBL/GenBank/DDBJ whole genome shotgun (WGS) entry which is preliminary data.</text>
</comment>
<keyword evidence="14" id="KW-0812">Transmembrane</keyword>
<dbReference type="InterPro" id="IPR036249">
    <property type="entry name" value="Thioredoxin-like_sf"/>
</dbReference>
<evidence type="ECO:0000256" key="7">
    <source>
        <dbReference type="ARBA" id="ARBA00022824"/>
    </source>
</evidence>
<keyword evidence="8 11" id="KW-1015">Disulfide bond</keyword>
<evidence type="ECO:0000256" key="10">
    <source>
        <dbReference type="ARBA" id="ARBA00023284"/>
    </source>
</evidence>
<evidence type="ECO:0000256" key="8">
    <source>
        <dbReference type="ARBA" id="ARBA00023157"/>
    </source>
</evidence>
<dbReference type="Gene3D" id="3.40.30.10">
    <property type="entry name" value="Glutaredoxin"/>
    <property type="match status" value="3"/>
</dbReference>
<dbReference type="InterPro" id="IPR013766">
    <property type="entry name" value="Thioredoxin_domain"/>
</dbReference>
<evidence type="ECO:0000256" key="2">
    <source>
        <dbReference type="ARBA" id="ARBA00004319"/>
    </source>
</evidence>
<keyword evidence="9 13" id="KW-0413">Isomerase</keyword>
<dbReference type="AlphaFoldDB" id="A0A9P1GE05"/>
<dbReference type="EC" id="5.3.4.1" evidence="4 13"/>
<dbReference type="InterPro" id="IPR005788">
    <property type="entry name" value="PDI_thioredoxin-like_dom"/>
</dbReference>